<reference evidence="4" key="1">
    <citation type="journal article" date="2021" name="Nat. Commun.">
        <title>Genetic determinants of endophytism in the Arabidopsis root mycobiome.</title>
        <authorList>
            <person name="Mesny F."/>
            <person name="Miyauchi S."/>
            <person name="Thiergart T."/>
            <person name="Pickel B."/>
            <person name="Atanasova L."/>
            <person name="Karlsson M."/>
            <person name="Huettel B."/>
            <person name="Barry K.W."/>
            <person name="Haridas S."/>
            <person name="Chen C."/>
            <person name="Bauer D."/>
            <person name="Andreopoulos W."/>
            <person name="Pangilinan J."/>
            <person name="LaButti K."/>
            <person name="Riley R."/>
            <person name="Lipzen A."/>
            <person name="Clum A."/>
            <person name="Drula E."/>
            <person name="Henrissat B."/>
            <person name="Kohler A."/>
            <person name="Grigoriev I.V."/>
            <person name="Martin F.M."/>
            <person name="Hacquard S."/>
        </authorList>
    </citation>
    <scope>NUCLEOTIDE SEQUENCE</scope>
    <source>
        <strain evidence="4">MPI-CAGE-CH-0235</strain>
    </source>
</reference>
<dbReference type="Gene3D" id="4.10.240.10">
    <property type="entry name" value="Zn(2)-C6 fungal-type DNA-binding domain"/>
    <property type="match status" value="1"/>
</dbReference>
<proteinExistence type="predicted"/>
<accession>A0A8K0T9C8</accession>
<evidence type="ECO:0000313" key="5">
    <source>
        <dbReference type="Proteomes" id="UP000813444"/>
    </source>
</evidence>
<feature type="region of interest" description="Disordered" evidence="2">
    <location>
        <begin position="55"/>
        <end position="128"/>
    </location>
</feature>
<dbReference type="PROSITE" id="PS00463">
    <property type="entry name" value="ZN2_CY6_FUNGAL_1"/>
    <property type="match status" value="1"/>
</dbReference>
<dbReference type="GO" id="GO:0000981">
    <property type="term" value="F:DNA-binding transcription factor activity, RNA polymerase II-specific"/>
    <property type="evidence" value="ECO:0007669"/>
    <property type="project" value="InterPro"/>
</dbReference>
<dbReference type="GO" id="GO:0008270">
    <property type="term" value="F:zinc ion binding"/>
    <property type="evidence" value="ECO:0007669"/>
    <property type="project" value="InterPro"/>
</dbReference>
<comment type="caution">
    <text evidence="4">The sequence shown here is derived from an EMBL/GenBank/DDBJ whole genome shotgun (WGS) entry which is preliminary data.</text>
</comment>
<dbReference type="PROSITE" id="PS50048">
    <property type="entry name" value="ZN2_CY6_FUNGAL_2"/>
    <property type="match status" value="1"/>
</dbReference>
<feature type="compositionally biased region" description="Low complexity" evidence="2">
    <location>
        <begin position="65"/>
        <end position="77"/>
    </location>
</feature>
<dbReference type="EMBL" id="JAGPNK010000001">
    <property type="protein sequence ID" value="KAH7329707.1"/>
    <property type="molecule type" value="Genomic_DNA"/>
</dbReference>
<evidence type="ECO:0000256" key="1">
    <source>
        <dbReference type="ARBA" id="ARBA00023242"/>
    </source>
</evidence>
<gene>
    <name evidence="4" type="ORF">B0I35DRAFT_507916</name>
</gene>
<dbReference type="SUPFAM" id="SSF57701">
    <property type="entry name" value="Zn2/Cys6 DNA-binding domain"/>
    <property type="match status" value="1"/>
</dbReference>
<keyword evidence="5" id="KW-1185">Reference proteome</keyword>
<dbReference type="OrthoDB" id="4222821at2759"/>
<evidence type="ECO:0000256" key="2">
    <source>
        <dbReference type="SAM" id="MobiDB-lite"/>
    </source>
</evidence>
<feature type="compositionally biased region" description="Polar residues" evidence="2">
    <location>
        <begin position="116"/>
        <end position="126"/>
    </location>
</feature>
<dbReference type="InterPro" id="IPR036864">
    <property type="entry name" value="Zn2-C6_fun-type_DNA-bd_sf"/>
</dbReference>
<evidence type="ECO:0000313" key="4">
    <source>
        <dbReference type="EMBL" id="KAH7329707.1"/>
    </source>
</evidence>
<feature type="domain" description="Zn(2)-C6 fungal-type" evidence="3">
    <location>
        <begin position="13"/>
        <end position="48"/>
    </location>
</feature>
<dbReference type="AlphaFoldDB" id="A0A8K0T9C8"/>
<name>A0A8K0T9C8_9HYPO</name>
<organism evidence="4 5">
    <name type="scientific">Stachybotrys elegans</name>
    <dbReference type="NCBI Taxonomy" id="80388"/>
    <lineage>
        <taxon>Eukaryota</taxon>
        <taxon>Fungi</taxon>
        <taxon>Dikarya</taxon>
        <taxon>Ascomycota</taxon>
        <taxon>Pezizomycotina</taxon>
        <taxon>Sordariomycetes</taxon>
        <taxon>Hypocreomycetidae</taxon>
        <taxon>Hypocreales</taxon>
        <taxon>Stachybotryaceae</taxon>
        <taxon>Stachybotrys</taxon>
    </lineage>
</organism>
<evidence type="ECO:0000259" key="3">
    <source>
        <dbReference type="PROSITE" id="PS50048"/>
    </source>
</evidence>
<keyword evidence="1" id="KW-0539">Nucleus</keyword>
<protein>
    <recommendedName>
        <fullName evidence="3">Zn(2)-C6 fungal-type domain-containing protein</fullName>
    </recommendedName>
</protein>
<dbReference type="CDD" id="cd00067">
    <property type="entry name" value="GAL4"/>
    <property type="match status" value="1"/>
</dbReference>
<dbReference type="Pfam" id="PF00172">
    <property type="entry name" value="Zn_clus"/>
    <property type="match status" value="1"/>
</dbReference>
<dbReference type="Proteomes" id="UP000813444">
    <property type="component" value="Unassembled WGS sequence"/>
</dbReference>
<dbReference type="InterPro" id="IPR001138">
    <property type="entry name" value="Zn2Cys6_DnaBD"/>
</dbReference>
<sequence>MDSHTATTFKRYACDKCRQQKLRCTRSLSAPHNNSCDRCIRLGCFCVTSNGRPLGRPPLHTRLPSSQGNYGSGSSQVSDDRRRVRRQVLPAIDTSAAGAEPLRAASRNGDDASAASGMNASDTTTLVADGPTQFKEANDMALDESEFLYESISSASFHSQFDTTTAAELDFGILHDMDEILETTPVLPRDVEDQVGGSRGRQQAAPDPVNGEWMACLISAVGGISRQLADLKSQAWETWTPGSMDAILDEVCPSEFACRGTVEANPLASTLGVATRMTMVLQIIAPVPSSTPRLHCSSPSLSLTLMLLSTYIQFAQLLEIILTRIRDLLQKDAASNQIVPAGHSIMMATCIFEHQLRSLENLIGLPSECRVWTRQLHSCPGILEQQESAAIAQAVTGQAQETFRSLKRTIDQIHAMVNRPGALLHDLAK</sequence>